<dbReference type="PANTHER" id="PTHR43065:SF47">
    <property type="match status" value="1"/>
</dbReference>
<feature type="coiled-coil region" evidence="4">
    <location>
        <begin position="390"/>
        <end position="449"/>
    </location>
</feature>
<dbReference type="Proteomes" id="UP000614272">
    <property type="component" value="Unassembled WGS sequence"/>
</dbReference>
<evidence type="ECO:0000256" key="1">
    <source>
        <dbReference type="ARBA" id="ARBA00000085"/>
    </source>
</evidence>
<dbReference type="EMBL" id="BMGJ01000002">
    <property type="protein sequence ID" value="GGD53326.1"/>
    <property type="molecule type" value="Genomic_DNA"/>
</dbReference>
<evidence type="ECO:0000256" key="3">
    <source>
        <dbReference type="ARBA" id="ARBA00022553"/>
    </source>
</evidence>
<evidence type="ECO:0000259" key="5">
    <source>
        <dbReference type="PROSITE" id="PS50109"/>
    </source>
</evidence>
<dbReference type="SUPFAM" id="SSF55874">
    <property type="entry name" value="ATPase domain of HSP90 chaperone/DNA topoisomerase II/histidine kinase"/>
    <property type="match status" value="1"/>
</dbReference>
<name>A0ABQ1R0Q4_9ALTE</name>
<feature type="domain" description="Histidine kinase" evidence="5">
    <location>
        <begin position="465"/>
        <end position="696"/>
    </location>
</feature>
<organism evidence="6 7">
    <name type="scientific">Lacimicrobium alkaliphilum</name>
    <dbReference type="NCBI Taxonomy" id="1526571"/>
    <lineage>
        <taxon>Bacteria</taxon>
        <taxon>Pseudomonadati</taxon>
        <taxon>Pseudomonadota</taxon>
        <taxon>Gammaproteobacteria</taxon>
        <taxon>Alteromonadales</taxon>
        <taxon>Alteromonadaceae</taxon>
        <taxon>Lacimicrobium</taxon>
    </lineage>
</organism>
<keyword evidence="7" id="KW-1185">Reference proteome</keyword>
<gene>
    <name evidence="6" type="ORF">GCM10011357_06440</name>
</gene>
<dbReference type="InterPro" id="IPR005467">
    <property type="entry name" value="His_kinase_dom"/>
</dbReference>
<evidence type="ECO:0000256" key="2">
    <source>
        <dbReference type="ARBA" id="ARBA00012438"/>
    </source>
</evidence>
<dbReference type="Gene3D" id="3.30.450.20">
    <property type="entry name" value="PAS domain"/>
    <property type="match status" value="1"/>
</dbReference>
<dbReference type="SUPFAM" id="SSF47384">
    <property type="entry name" value="Homodimeric domain of signal transducing histidine kinase"/>
    <property type="match status" value="1"/>
</dbReference>
<dbReference type="Gene3D" id="1.10.287.130">
    <property type="match status" value="1"/>
</dbReference>
<dbReference type="CDD" id="cd00082">
    <property type="entry name" value="HisKA"/>
    <property type="match status" value="1"/>
</dbReference>
<dbReference type="Pfam" id="PF22673">
    <property type="entry name" value="MCP-like_PDC_1"/>
    <property type="match status" value="1"/>
</dbReference>
<comment type="caution">
    <text evidence="6">The sequence shown here is derived from an EMBL/GenBank/DDBJ whole genome shotgun (WGS) entry which is preliminary data.</text>
</comment>
<dbReference type="InterPro" id="IPR036890">
    <property type="entry name" value="HATPase_C_sf"/>
</dbReference>
<accession>A0ABQ1R0Q4</accession>
<dbReference type="CDD" id="cd12913">
    <property type="entry name" value="PDC1_MCP_like"/>
    <property type="match status" value="1"/>
</dbReference>
<dbReference type="InterPro" id="IPR036097">
    <property type="entry name" value="HisK_dim/P_sf"/>
</dbReference>
<dbReference type="Pfam" id="PF02518">
    <property type="entry name" value="HATPase_c"/>
    <property type="match status" value="1"/>
</dbReference>
<evidence type="ECO:0000256" key="4">
    <source>
        <dbReference type="SAM" id="Coils"/>
    </source>
</evidence>
<dbReference type="PRINTS" id="PR00344">
    <property type="entry name" value="BCTRLSENSOR"/>
</dbReference>
<dbReference type="PANTHER" id="PTHR43065">
    <property type="entry name" value="SENSOR HISTIDINE KINASE"/>
    <property type="match status" value="1"/>
</dbReference>
<dbReference type="RefSeq" id="WP_099033155.1">
    <property type="nucleotide sequence ID" value="NZ_BMGJ01000002.1"/>
</dbReference>
<keyword evidence="3" id="KW-0597">Phosphoprotein</keyword>
<dbReference type="SMART" id="SM00387">
    <property type="entry name" value="HATPase_c"/>
    <property type="match status" value="1"/>
</dbReference>
<dbReference type="Gene3D" id="3.30.565.10">
    <property type="entry name" value="Histidine kinase-like ATPase, C-terminal domain"/>
    <property type="match status" value="1"/>
</dbReference>
<dbReference type="EC" id="2.7.13.3" evidence="2"/>
<evidence type="ECO:0000313" key="6">
    <source>
        <dbReference type="EMBL" id="GGD53326.1"/>
    </source>
</evidence>
<sequence length="707" mass="79745">MNIKTRILVFVILFEVLAYSTLQLFNTLIYKQALDEFKQGEIRAVFNTTISKIDSLTQSMENSVINLAIMGESLHHLRHINDVAPAEISVLAKSMLIKKFTSFRQAMGGGLWYQPYAIDNQARYFGPYVFRNEQNEIIFTWDLNTSEYDYLNQDWYRLAANNDWGRKQSGFRATFWTKPYRDGAGSFSLMMTVDAVMIDARQEPIGLATADLSLAQVTRFLDSIRVTKNAAPFLFHQTSGLILSYPADTSLVMQPITRLPWAAPLLKPTHQAGINQISALQQTDSLVFYQTTEQGFVFGSVVPKADLRQAVDKVSRLTLLTGSAIGLGFILLMIFILRALFSPFDQVLSTIRNSISYGSNKQVVLNQVEYGKKNEFTPIITALNDVYHQVKTYVSEIEQANAQLMASQQEVRQLNAMLEKKVALRTAELETKTKQVTESLERLRRTQRQLVENEKHASLGRLVAGVAHQINTPLGICVTASSMLENIAKSVHDKAVAGKMTKGEFNQAYDKIMQSAELLSENLQRATNLISSFKQVAVDNDKQQDRWFNLCEYIDSILLSFRSRIEQTPHRIQWQYEQEIRMFSSPGALTQILGQLVENALTYAFEDTKPGTITIRVNQHHDTLQIIVSDNGRGMSEEVCKQVFDPFFSTSKEQLGNGLGLHIVYNLVIQRLGGDIHCDSEVGSGTTFTINIPLNNEENPGTESEHQ</sequence>
<dbReference type="InterPro" id="IPR003661">
    <property type="entry name" value="HisK_dim/P_dom"/>
</dbReference>
<comment type="catalytic activity">
    <reaction evidence="1">
        <text>ATP + protein L-histidine = ADP + protein N-phospho-L-histidine.</text>
        <dbReference type="EC" id="2.7.13.3"/>
    </reaction>
</comment>
<protein>
    <recommendedName>
        <fullName evidence="2">histidine kinase</fullName>
        <ecNumber evidence="2">2.7.13.3</ecNumber>
    </recommendedName>
</protein>
<dbReference type="PROSITE" id="PS50109">
    <property type="entry name" value="HIS_KIN"/>
    <property type="match status" value="1"/>
</dbReference>
<proteinExistence type="predicted"/>
<evidence type="ECO:0000313" key="7">
    <source>
        <dbReference type="Proteomes" id="UP000614272"/>
    </source>
</evidence>
<dbReference type="InterPro" id="IPR004358">
    <property type="entry name" value="Sig_transdc_His_kin-like_C"/>
</dbReference>
<dbReference type="InterPro" id="IPR003594">
    <property type="entry name" value="HATPase_dom"/>
</dbReference>
<keyword evidence="4" id="KW-0175">Coiled coil</keyword>
<reference evidence="7" key="1">
    <citation type="journal article" date="2019" name="Int. J. Syst. Evol. Microbiol.">
        <title>The Global Catalogue of Microorganisms (GCM) 10K type strain sequencing project: providing services to taxonomists for standard genome sequencing and annotation.</title>
        <authorList>
            <consortium name="The Broad Institute Genomics Platform"/>
            <consortium name="The Broad Institute Genome Sequencing Center for Infectious Disease"/>
            <person name="Wu L."/>
            <person name="Ma J."/>
        </authorList>
    </citation>
    <scope>NUCLEOTIDE SEQUENCE [LARGE SCALE GENOMIC DNA]</scope>
    <source>
        <strain evidence="7">CGMCC 1.12923</strain>
    </source>
</reference>